<gene>
    <name evidence="4" type="ORF">AAP_00512</name>
</gene>
<feature type="compositionally biased region" description="Low complexity" evidence="1">
    <location>
        <begin position="1"/>
        <end position="51"/>
    </location>
</feature>
<dbReference type="PANTHER" id="PTHR42028">
    <property type="entry name" value="CHROMOSOME 1, WHOLE GENOME SHOTGUN SEQUENCE"/>
    <property type="match status" value="1"/>
</dbReference>
<sequence>MKRNTAESTESTDTATASATETDTKTGTASDSTITDAPKTTDTDTDTNSDTNTDETKTGTDTGTGTETGTDTDTDTDTGKHKNKKPHKTTSISIDPAAGPGGISMLTPAATAGETFVKVGTNVTFAWNYTSLTITPSGIDVLAWNGQASRAYTITHNATVHKTQTVIWDTKDYMQTAESNPIVNGKYTLMVYDSKHGPSHIADAGHLGAYTQYTFGVYTPQSYTPWSSWKCDSCNGALSDVQRQSLKFVLAMAGLTVFSFGWFINGLGLL</sequence>
<keyword evidence="2" id="KW-0472">Membrane</keyword>
<protein>
    <recommendedName>
        <fullName evidence="3">DUF7137 domain-containing protein</fullName>
    </recommendedName>
</protein>
<proteinExistence type="predicted"/>
<feature type="compositionally biased region" description="Low complexity" evidence="1">
    <location>
        <begin position="59"/>
        <end position="69"/>
    </location>
</feature>
<evidence type="ECO:0000256" key="1">
    <source>
        <dbReference type="SAM" id="MobiDB-lite"/>
    </source>
</evidence>
<dbReference type="Pfam" id="PF23585">
    <property type="entry name" value="DUF7137"/>
    <property type="match status" value="1"/>
</dbReference>
<keyword evidence="2" id="KW-1133">Transmembrane helix</keyword>
<keyword evidence="2" id="KW-0812">Transmembrane</keyword>
<feature type="region of interest" description="Disordered" evidence="1">
    <location>
        <begin position="1"/>
        <end position="100"/>
    </location>
</feature>
<accession>A0A162JHK9</accession>
<dbReference type="EMBL" id="AZGZ01000001">
    <property type="protein sequence ID" value="KZZ98251.1"/>
    <property type="molecule type" value="Genomic_DNA"/>
</dbReference>
<dbReference type="InterPro" id="IPR055561">
    <property type="entry name" value="DUF7137"/>
</dbReference>
<dbReference type="PANTHER" id="PTHR42028:SF1">
    <property type="entry name" value="YALI0E30657P"/>
    <property type="match status" value="1"/>
</dbReference>
<dbReference type="VEuPathDB" id="FungiDB:AAP_00512"/>
<dbReference type="Proteomes" id="UP000242877">
    <property type="component" value="Unassembled WGS sequence"/>
</dbReference>
<evidence type="ECO:0000259" key="3">
    <source>
        <dbReference type="Pfam" id="PF23585"/>
    </source>
</evidence>
<organism evidence="4 5">
    <name type="scientific">Ascosphaera apis ARSEF 7405</name>
    <dbReference type="NCBI Taxonomy" id="392613"/>
    <lineage>
        <taxon>Eukaryota</taxon>
        <taxon>Fungi</taxon>
        <taxon>Dikarya</taxon>
        <taxon>Ascomycota</taxon>
        <taxon>Pezizomycotina</taxon>
        <taxon>Eurotiomycetes</taxon>
        <taxon>Eurotiomycetidae</taxon>
        <taxon>Onygenales</taxon>
        <taxon>Ascosphaeraceae</taxon>
        <taxon>Ascosphaera</taxon>
    </lineage>
</organism>
<dbReference type="AlphaFoldDB" id="A0A162JHK9"/>
<evidence type="ECO:0000313" key="4">
    <source>
        <dbReference type="EMBL" id="KZZ98251.1"/>
    </source>
</evidence>
<name>A0A162JHK9_9EURO</name>
<reference evidence="4 5" key="1">
    <citation type="journal article" date="2016" name="Genome Biol. Evol.">
        <title>Divergent and convergent evolution of fungal pathogenicity.</title>
        <authorList>
            <person name="Shang Y."/>
            <person name="Xiao G."/>
            <person name="Zheng P."/>
            <person name="Cen K."/>
            <person name="Zhan S."/>
            <person name="Wang C."/>
        </authorList>
    </citation>
    <scope>NUCLEOTIDE SEQUENCE [LARGE SCALE GENOMIC DNA]</scope>
    <source>
        <strain evidence="4 5">ARSEF 7405</strain>
    </source>
</reference>
<evidence type="ECO:0000313" key="5">
    <source>
        <dbReference type="Proteomes" id="UP000242877"/>
    </source>
</evidence>
<feature type="transmembrane region" description="Helical" evidence="2">
    <location>
        <begin position="248"/>
        <end position="269"/>
    </location>
</feature>
<dbReference type="OrthoDB" id="2435509at2759"/>
<evidence type="ECO:0000256" key="2">
    <source>
        <dbReference type="SAM" id="Phobius"/>
    </source>
</evidence>
<keyword evidence="5" id="KW-1185">Reference proteome</keyword>
<feature type="domain" description="DUF7137" evidence="3">
    <location>
        <begin position="98"/>
        <end position="232"/>
    </location>
</feature>
<comment type="caution">
    <text evidence="4">The sequence shown here is derived from an EMBL/GenBank/DDBJ whole genome shotgun (WGS) entry which is preliminary data.</text>
</comment>